<evidence type="ECO:0000256" key="1">
    <source>
        <dbReference type="SAM" id="MobiDB-lite"/>
    </source>
</evidence>
<gene>
    <name evidence="2" type="ORF">QYM36_009694</name>
</gene>
<evidence type="ECO:0000313" key="3">
    <source>
        <dbReference type="Proteomes" id="UP001187531"/>
    </source>
</evidence>
<protein>
    <submittedName>
        <fullName evidence="2">Uncharacterized protein</fullName>
    </submittedName>
</protein>
<dbReference type="Proteomes" id="UP001187531">
    <property type="component" value="Unassembled WGS sequence"/>
</dbReference>
<feature type="non-terminal residue" evidence="2">
    <location>
        <position position="1"/>
    </location>
</feature>
<dbReference type="AlphaFoldDB" id="A0AA88LA63"/>
<feature type="region of interest" description="Disordered" evidence="1">
    <location>
        <begin position="1"/>
        <end position="49"/>
    </location>
</feature>
<sequence length="49" mass="5537">GRRGGGSERGYRAAPNAPDSQRYNSRPNGGNFKRRRNNQQRQSHSDHGK</sequence>
<feature type="compositionally biased region" description="Basic and acidic residues" evidence="1">
    <location>
        <begin position="1"/>
        <end position="11"/>
    </location>
</feature>
<organism evidence="2 3">
    <name type="scientific">Artemia franciscana</name>
    <name type="common">Brine shrimp</name>
    <name type="synonym">Artemia sanfranciscana</name>
    <dbReference type="NCBI Taxonomy" id="6661"/>
    <lineage>
        <taxon>Eukaryota</taxon>
        <taxon>Metazoa</taxon>
        <taxon>Ecdysozoa</taxon>
        <taxon>Arthropoda</taxon>
        <taxon>Crustacea</taxon>
        <taxon>Branchiopoda</taxon>
        <taxon>Anostraca</taxon>
        <taxon>Artemiidae</taxon>
        <taxon>Artemia</taxon>
    </lineage>
</organism>
<name>A0AA88LA63_ARTSF</name>
<comment type="caution">
    <text evidence="2">The sequence shown here is derived from an EMBL/GenBank/DDBJ whole genome shotgun (WGS) entry which is preliminary data.</text>
</comment>
<feature type="compositionally biased region" description="Polar residues" evidence="1">
    <location>
        <begin position="18"/>
        <end position="28"/>
    </location>
</feature>
<dbReference type="EMBL" id="JAVRJZ010000014">
    <property type="protein sequence ID" value="KAK2713895.1"/>
    <property type="molecule type" value="Genomic_DNA"/>
</dbReference>
<proteinExistence type="predicted"/>
<accession>A0AA88LA63</accession>
<evidence type="ECO:0000313" key="2">
    <source>
        <dbReference type="EMBL" id="KAK2713895.1"/>
    </source>
</evidence>
<keyword evidence="3" id="KW-1185">Reference proteome</keyword>
<reference evidence="2" key="1">
    <citation type="submission" date="2023-07" db="EMBL/GenBank/DDBJ databases">
        <title>Chromosome-level genome assembly of Artemia franciscana.</title>
        <authorList>
            <person name="Jo E."/>
        </authorList>
    </citation>
    <scope>NUCLEOTIDE SEQUENCE</scope>
    <source>
        <tissue evidence="2">Whole body</tissue>
    </source>
</reference>